<protein>
    <submittedName>
        <fullName evidence="2">Uncharacterized protein</fullName>
    </submittedName>
</protein>
<reference evidence="2 3" key="1">
    <citation type="submission" date="2022-07" db="EMBL/GenBank/DDBJ databases">
        <title>Novel species in genus cellulomonas.</title>
        <authorList>
            <person name="Ye L."/>
        </authorList>
    </citation>
    <scope>NUCLEOTIDE SEQUENCE [LARGE SCALE GENOMIC DNA]</scope>
    <source>
        <strain evidence="3">zg-Y908</strain>
    </source>
</reference>
<evidence type="ECO:0000313" key="3">
    <source>
        <dbReference type="Proteomes" id="UP001317322"/>
    </source>
</evidence>
<dbReference type="RefSeq" id="WP_227563398.1">
    <property type="nucleotide sequence ID" value="NZ_CP101989.1"/>
</dbReference>
<dbReference type="Proteomes" id="UP001317322">
    <property type="component" value="Chromosome"/>
</dbReference>
<feature type="transmembrane region" description="Helical" evidence="1">
    <location>
        <begin position="71"/>
        <end position="91"/>
    </location>
</feature>
<keyword evidence="1" id="KW-1133">Transmembrane helix</keyword>
<organism evidence="2 3">
    <name type="scientific">Cellulomonas wangsupingiae</name>
    <dbReference type="NCBI Taxonomy" id="2968085"/>
    <lineage>
        <taxon>Bacteria</taxon>
        <taxon>Bacillati</taxon>
        <taxon>Actinomycetota</taxon>
        <taxon>Actinomycetes</taxon>
        <taxon>Micrococcales</taxon>
        <taxon>Cellulomonadaceae</taxon>
        <taxon>Cellulomonas</taxon>
    </lineage>
</organism>
<accession>A0ABY5K549</accession>
<keyword evidence="1" id="KW-0472">Membrane</keyword>
<feature type="transmembrane region" description="Helical" evidence="1">
    <location>
        <begin position="48"/>
        <end position="65"/>
    </location>
</feature>
<keyword evidence="3" id="KW-1185">Reference proteome</keyword>
<sequence>MTGPDAFTDTVFTDTVFTDARVTDADTVPATAPTTPAADPAAALGRPLRVVLWALLLVAVVGNMVTSTAGWIAVSIPLGLLVVGLVGALVVEHRRMGP</sequence>
<dbReference type="EMBL" id="CP101989">
    <property type="protein sequence ID" value="UUI64908.1"/>
    <property type="molecule type" value="Genomic_DNA"/>
</dbReference>
<keyword evidence="1" id="KW-0812">Transmembrane</keyword>
<evidence type="ECO:0000313" key="2">
    <source>
        <dbReference type="EMBL" id="UUI64908.1"/>
    </source>
</evidence>
<gene>
    <name evidence="2" type="ORF">NP075_17630</name>
</gene>
<proteinExistence type="predicted"/>
<name>A0ABY5K549_9CELL</name>
<evidence type="ECO:0000256" key="1">
    <source>
        <dbReference type="SAM" id="Phobius"/>
    </source>
</evidence>